<keyword evidence="2 7" id="KW-0132">Cell division</keyword>
<accession>A0AAJ1G2G5</accession>
<keyword evidence="1 7" id="KW-1003">Cell membrane</keyword>
<comment type="similarity">
    <text evidence="7">Belongs to the FtsL family.</text>
</comment>
<evidence type="ECO:0000256" key="7">
    <source>
        <dbReference type="HAMAP-Rule" id="MF_00910"/>
    </source>
</evidence>
<dbReference type="Pfam" id="PF04977">
    <property type="entry name" value="DivIC"/>
    <property type="match status" value="1"/>
</dbReference>
<keyword evidence="4 7" id="KW-1133">Transmembrane helix</keyword>
<protein>
    <recommendedName>
        <fullName evidence="7 8">Cell division protein FtsL</fullName>
    </recommendedName>
</protein>
<comment type="subcellular location">
    <subcellularLocation>
        <location evidence="7">Cell membrane</location>
        <topology evidence="7">Single-pass type II membrane protein</topology>
    </subcellularLocation>
    <text evidence="7">Localizes to the division septum where it forms a ring structure.</text>
</comment>
<dbReference type="InterPro" id="IPR007060">
    <property type="entry name" value="FtsL/DivIC"/>
</dbReference>
<proteinExistence type="inferred from homology"/>
<keyword evidence="3 7" id="KW-0812">Transmembrane</keyword>
<comment type="function">
    <text evidence="7">Essential cell division protein.</text>
</comment>
<dbReference type="GO" id="GO:0043093">
    <property type="term" value="P:FtsZ-dependent cytokinesis"/>
    <property type="evidence" value="ECO:0007669"/>
    <property type="project" value="UniProtKB-UniRule"/>
</dbReference>
<dbReference type="EMBL" id="JAMDMM010000017">
    <property type="protein sequence ID" value="MCY9606997.1"/>
    <property type="molecule type" value="Genomic_DNA"/>
</dbReference>
<feature type="transmembrane region" description="Helical" evidence="7">
    <location>
        <begin position="41"/>
        <end position="62"/>
    </location>
</feature>
<keyword evidence="13" id="KW-1185">Reference proteome</keyword>
<evidence type="ECO:0000256" key="6">
    <source>
        <dbReference type="ARBA" id="ARBA00023306"/>
    </source>
</evidence>
<dbReference type="NCBIfam" id="TIGR02209">
    <property type="entry name" value="ftsL_broad"/>
    <property type="match status" value="1"/>
</dbReference>
<evidence type="ECO:0000256" key="2">
    <source>
        <dbReference type="ARBA" id="ARBA00022618"/>
    </source>
</evidence>
<organism evidence="11 12">
    <name type="scientific">Paenibacillus thiaminolyticus</name>
    <name type="common">Bacillus thiaminolyticus</name>
    <dbReference type="NCBI Taxonomy" id="49283"/>
    <lineage>
        <taxon>Bacteria</taxon>
        <taxon>Bacillati</taxon>
        <taxon>Bacillota</taxon>
        <taxon>Bacilli</taxon>
        <taxon>Bacillales</taxon>
        <taxon>Paenibacillaceae</taxon>
        <taxon>Paenibacillus</taxon>
    </lineage>
</organism>
<evidence type="ECO:0000313" key="10">
    <source>
        <dbReference type="EMBL" id="MCY9606997.1"/>
    </source>
</evidence>
<dbReference type="RefSeq" id="WP_087442151.1">
    <property type="nucleotide sequence ID" value="NZ_CABMNB010000023.1"/>
</dbReference>
<keyword evidence="5 7" id="KW-0472">Membrane</keyword>
<dbReference type="GO" id="GO:0005886">
    <property type="term" value="C:plasma membrane"/>
    <property type="evidence" value="ECO:0007669"/>
    <property type="project" value="UniProtKB-SubCell"/>
</dbReference>
<dbReference type="GO" id="GO:0032153">
    <property type="term" value="C:cell division site"/>
    <property type="evidence" value="ECO:0007669"/>
    <property type="project" value="UniProtKB-UniRule"/>
</dbReference>
<dbReference type="HAMAP" id="MF_00910">
    <property type="entry name" value="FtsL"/>
    <property type="match status" value="1"/>
</dbReference>
<dbReference type="InterPro" id="IPR011922">
    <property type="entry name" value="Cell_div_FtsL"/>
</dbReference>
<reference evidence="11 12" key="1">
    <citation type="submission" date="2019-07" db="EMBL/GenBank/DDBJ databases">
        <title>Paenibacillus thiaminolyticus NRRL B-4156.</title>
        <authorList>
            <person name="Hehnly C."/>
            <person name="Zhang L."/>
        </authorList>
    </citation>
    <scope>NUCLEOTIDE SEQUENCE [LARGE SCALE GENOMIC DNA]</scope>
    <source>
        <strain evidence="11 12">NRRL B-4156</strain>
    </source>
</reference>
<gene>
    <name evidence="7 11" type="primary">ftsL</name>
    <name evidence="11" type="ORF">FLT43_26100</name>
    <name evidence="10" type="ORF">M5W83_07535</name>
</gene>
<evidence type="ECO:0000256" key="1">
    <source>
        <dbReference type="ARBA" id="ARBA00022475"/>
    </source>
</evidence>
<dbReference type="AlphaFoldDB" id="A0AAJ1G2G5"/>
<evidence type="ECO:0000256" key="3">
    <source>
        <dbReference type="ARBA" id="ARBA00022692"/>
    </source>
</evidence>
<dbReference type="GeneID" id="76999436"/>
<evidence type="ECO:0000256" key="5">
    <source>
        <dbReference type="ARBA" id="ARBA00023136"/>
    </source>
</evidence>
<keyword evidence="6 7" id="KW-0131">Cell cycle</keyword>
<evidence type="ECO:0000313" key="12">
    <source>
        <dbReference type="Proteomes" id="UP000315377"/>
    </source>
</evidence>
<feature type="region of interest" description="Disordered" evidence="9">
    <location>
        <begin position="1"/>
        <end position="26"/>
    </location>
</feature>
<name>A0AAJ1G2G5_PANTH</name>
<evidence type="ECO:0000256" key="9">
    <source>
        <dbReference type="SAM" id="MobiDB-lite"/>
    </source>
</evidence>
<dbReference type="EMBL" id="CP041405">
    <property type="protein sequence ID" value="QDM46542.1"/>
    <property type="molecule type" value="Genomic_DNA"/>
</dbReference>
<evidence type="ECO:0000313" key="11">
    <source>
        <dbReference type="EMBL" id="QDM46542.1"/>
    </source>
</evidence>
<evidence type="ECO:0000313" key="13">
    <source>
        <dbReference type="Proteomes" id="UP001209276"/>
    </source>
</evidence>
<evidence type="ECO:0000256" key="8">
    <source>
        <dbReference type="NCBIfam" id="TIGR02209"/>
    </source>
</evidence>
<reference evidence="10 13" key="2">
    <citation type="submission" date="2022-05" db="EMBL/GenBank/DDBJ databases">
        <title>Genome Sequencing of Bee-Associated Microbes.</title>
        <authorList>
            <person name="Dunlap C."/>
        </authorList>
    </citation>
    <scope>NUCLEOTIDE SEQUENCE [LARGE SCALE GENOMIC DNA]</scope>
    <source>
        <strain evidence="10 13">NRRL B-14613</strain>
    </source>
</reference>
<evidence type="ECO:0000256" key="4">
    <source>
        <dbReference type="ARBA" id="ARBA00022989"/>
    </source>
</evidence>
<dbReference type="Proteomes" id="UP000315377">
    <property type="component" value="Chromosome"/>
</dbReference>
<feature type="compositionally biased region" description="Polar residues" evidence="9">
    <location>
        <begin position="17"/>
        <end position="26"/>
    </location>
</feature>
<dbReference type="Proteomes" id="UP001209276">
    <property type="component" value="Unassembled WGS sequence"/>
</dbReference>
<sequence>MAYTRGNLAVRPERQQQPRPKVRQTTKTVVRKNTLPTREKLLYLLTILLCTAVALVLIGRYAQIYDTNRQIQNLKRETVSLQDQTSVLRVEVEKLSDWKRVEEIARKNGLVFPETPLEIQVYKQAIGKD</sequence>